<feature type="region of interest" description="Disordered" evidence="2">
    <location>
        <begin position="648"/>
        <end position="675"/>
    </location>
</feature>
<evidence type="ECO:0000256" key="2">
    <source>
        <dbReference type="SAM" id="MobiDB-lite"/>
    </source>
</evidence>
<proteinExistence type="predicted"/>
<feature type="non-terminal residue" evidence="3">
    <location>
        <position position="730"/>
    </location>
</feature>
<reference evidence="3" key="1">
    <citation type="submission" date="2020-05" db="EMBL/GenBank/DDBJ databases">
        <title>Phylogenomic resolution of chytrid fungi.</title>
        <authorList>
            <person name="Stajich J.E."/>
            <person name="Amses K."/>
            <person name="Simmons R."/>
            <person name="Seto K."/>
            <person name="Myers J."/>
            <person name="Bonds A."/>
            <person name="Quandt C.A."/>
            <person name="Barry K."/>
            <person name="Liu P."/>
            <person name="Grigoriev I."/>
            <person name="Longcore J.E."/>
            <person name="James T.Y."/>
        </authorList>
    </citation>
    <scope>NUCLEOTIDE SEQUENCE</scope>
    <source>
        <strain evidence="3">JEL0476</strain>
    </source>
</reference>
<protein>
    <submittedName>
        <fullName evidence="3">Uncharacterized protein</fullName>
    </submittedName>
</protein>
<name>A0AAD5U733_9FUNG</name>
<accession>A0AAD5U733</accession>
<dbReference type="Proteomes" id="UP001211065">
    <property type="component" value="Unassembled WGS sequence"/>
</dbReference>
<feature type="coiled-coil region" evidence="1">
    <location>
        <begin position="164"/>
        <end position="225"/>
    </location>
</feature>
<feature type="compositionally biased region" description="Polar residues" evidence="2">
    <location>
        <begin position="548"/>
        <end position="560"/>
    </location>
</feature>
<organism evidence="3 4">
    <name type="scientific">Clydaea vesicula</name>
    <dbReference type="NCBI Taxonomy" id="447962"/>
    <lineage>
        <taxon>Eukaryota</taxon>
        <taxon>Fungi</taxon>
        <taxon>Fungi incertae sedis</taxon>
        <taxon>Chytridiomycota</taxon>
        <taxon>Chytridiomycota incertae sedis</taxon>
        <taxon>Chytridiomycetes</taxon>
        <taxon>Lobulomycetales</taxon>
        <taxon>Lobulomycetaceae</taxon>
        <taxon>Clydaea</taxon>
    </lineage>
</organism>
<sequence length="730" mass="84767">MNAIERFNDGVNNDKNDLSKTIVFFKYSSKKQKEVTVALCELNNSVTPSEDIIDLLNKNQRTTESIFTRILNEKLGSEIEAFLIVEKLEIENKILPVQEKIKQKSSNSLKKGTVKNENTVENEKDINYVNLNFLENSKQSKVVELLFEEVKKITTEGTAAIDSLNKANETIKNLEKTIADYENLENLKNKDELTKVDKSEYLNKIQELNEVILEKENCINLLKDQTKTLEMKNISTTPTVQSEVVKEANVVDDSKKPNLKIKEANVIASKFSNLSKLEFDINIGNRKLSALIDTEFDVGEIIDFEFEEEESQTEFFEKDIEILENCDFAINTDINNIKIEDNTLDTFKENVNDNNTSNMELTTLLKAKVELVKELGRTNKDFEKAKHDNVEKVHKIEKELEAANRDIIKLKENLFVETKEKEKLRDEFEKKIKLIESQFSKSKLKVKELEKSLKEKENLTIQYSSSQELVEKLQSMNSALKKKGKEDSEKYNELETRKIKEISLLKKELEDKEKINKKLNINIENYKRKLDKQQVDLNHISKREKTSSTKPNPLSKNNSVGDKKFNYEDIPEKFLFSLEKLNETEIDSKLESLNTLQIKKIFMDLVKFNKNVKEESASQAKEFKKKLQELKEEKYASRLKKFENTTANFKNESSLEKENPTEEKKGGEEEINDKKNLKKKEITDLTVSNLEKELLFYKNFSKELKTKFKKVLLINKSLGDKLKESQPENN</sequence>
<feature type="region of interest" description="Disordered" evidence="2">
    <location>
        <begin position="540"/>
        <end position="560"/>
    </location>
</feature>
<feature type="compositionally biased region" description="Basic and acidic residues" evidence="2">
    <location>
        <begin position="653"/>
        <end position="675"/>
    </location>
</feature>
<feature type="coiled-coil region" evidence="1">
    <location>
        <begin position="393"/>
        <end position="459"/>
    </location>
</feature>
<keyword evidence="1" id="KW-0175">Coiled coil</keyword>
<feature type="coiled-coil region" evidence="1">
    <location>
        <begin position="613"/>
        <end position="640"/>
    </location>
</feature>
<keyword evidence="4" id="KW-1185">Reference proteome</keyword>
<dbReference type="EMBL" id="JADGJW010000029">
    <property type="protein sequence ID" value="KAJ3226777.1"/>
    <property type="molecule type" value="Genomic_DNA"/>
</dbReference>
<evidence type="ECO:0000313" key="4">
    <source>
        <dbReference type="Proteomes" id="UP001211065"/>
    </source>
</evidence>
<gene>
    <name evidence="3" type="ORF">HK099_004195</name>
</gene>
<comment type="caution">
    <text evidence="3">The sequence shown here is derived from an EMBL/GenBank/DDBJ whole genome shotgun (WGS) entry which is preliminary data.</text>
</comment>
<evidence type="ECO:0000256" key="1">
    <source>
        <dbReference type="SAM" id="Coils"/>
    </source>
</evidence>
<evidence type="ECO:0000313" key="3">
    <source>
        <dbReference type="EMBL" id="KAJ3226777.1"/>
    </source>
</evidence>
<dbReference type="AlphaFoldDB" id="A0AAD5U733"/>